<keyword evidence="7 12" id="KW-0675">Receptor</keyword>
<dbReference type="PANTHER" id="PTHR42643">
    <property type="entry name" value="IONOTROPIC RECEPTOR 20A-RELATED"/>
    <property type="match status" value="1"/>
</dbReference>
<dbReference type="GO" id="GO:0015276">
    <property type="term" value="F:ligand-gated monoatomic ion channel activity"/>
    <property type="evidence" value="ECO:0007669"/>
    <property type="project" value="InterPro"/>
</dbReference>
<sequence>MIMCHAFRLFLAWTAVRSSGAVRDDQRTLTQCAVRLLAAGNPIRRAVYVTCSPRVTPEFRTELLLSMHRDHQPAVLLRRFDVTPFNTNRYVMPHAYVIVASDARDLADHLDTINVTHASWCPAVRFVVVLCTLADASRRALEPVYRRLGTKHVFRSVLVAPSADGGAVDAFAWYPFRNRCGKYHTPKKVDACAADDTTVDLFADRVPHVFRNCTVRVAAFNWPPMTVLSPSGRTMLHGMDVGVVQLMSRLGNLRLEVHEVGGKQRWGIKWPNGTWNGGFGMLSAHQADVLIGGSILTPGRIEMFDSVPPRQVIRIQIYTPLPRRLPYWRNMLHVFSGRFWLTVLAVFLLTSAVLRLAGALLPRERRAFTDTGHCLVVAWSVLCSVSAGRQPSSASSRMAFLSWTVYALHISAVYTSMQLIYLYKPKHEQPMRTIDDVRASGLTVCCVPTFIPIAHAMDPNNFKLTNYTPCTDMVASVDRLLRSKDVIILDPEDHFETLVSDAAQKKVNKVDEVVIVYNIGMYMQKGSPYRRVLSRAQIAAYETGLHIKWRRDVSPMRRPKKKTRVKVKKLNVDELQGAFIILICGLCGSAVVFSFERFRRGEPVR</sequence>
<dbReference type="EMBL" id="GGMS01009876">
    <property type="protein sequence ID" value="MBY79079.1"/>
    <property type="molecule type" value="Transcribed_RNA"/>
</dbReference>
<dbReference type="Proteomes" id="UP000694846">
    <property type="component" value="Unplaced"/>
</dbReference>
<evidence type="ECO:0000256" key="1">
    <source>
        <dbReference type="ARBA" id="ARBA00004651"/>
    </source>
</evidence>
<comment type="subcellular location">
    <subcellularLocation>
        <location evidence="1">Cell membrane</location>
        <topology evidence="1">Multi-pass membrane protein</topology>
    </subcellularLocation>
</comment>
<dbReference type="GO" id="GO:0050906">
    <property type="term" value="P:detection of stimulus involved in sensory perception"/>
    <property type="evidence" value="ECO:0007669"/>
    <property type="project" value="UniProtKB-ARBA"/>
</dbReference>
<name>A0A2S2QMS9_9HEMI</name>
<keyword evidence="5 9" id="KW-1133">Transmembrane helix</keyword>
<evidence type="ECO:0000313" key="13">
    <source>
        <dbReference type="Proteomes" id="UP000694846"/>
    </source>
</evidence>
<evidence type="ECO:0000256" key="9">
    <source>
        <dbReference type="SAM" id="Phobius"/>
    </source>
</evidence>
<keyword evidence="8" id="KW-0325">Glycoprotein</keyword>
<feature type="signal peptide" evidence="10">
    <location>
        <begin position="1"/>
        <end position="21"/>
    </location>
</feature>
<feature type="chain" id="PRO_5044579188" evidence="10">
    <location>
        <begin position="22"/>
        <end position="605"/>
    </location>
</feature>
<comment type="similarity">
    <text evidence="2">Belongs to the glutamate-gated ion channel (TC 1.A.10.1) family.</text>
</comment>
<organism evidence="12">
    <name type="scientific">Sipha flava</name>
    <name type="common">yellow sugarcane aphid</name>
    <dbReference type="NCBI Taxonomy" id="143950"/>
    <lineage>
        <taxon>Eukaryota</taxon>
        <taxon>Metazoa</taxon>
        <taxon>Ecdysozoa</taxon>
        <taxon>Arthropoda</taxon>
        <taxon>Hexapoda</taxon>
        <taxon>Insecta</taxon>
        <taxon>Pterygota</taxon>
        <taxon>Neoptera</taxon>
        <taxon>Paraneoptera</taxon>
        <taxon>Hemiptera</taxon>
        <taxon>Sternorrhyncha</taxon>
        <taxon>Aphidomorpha</taxon>
        <taxon>Aphidoidea</taxon>
        <taxon>Aphididae</taxon>
        <taxon>Sipha</taxon>
    </lineage>
</organism>
<evidence type="ECO:0000313" key="12">
    <source>
        <dbReference type="EMBL" id="MBY79079.1"/>
    </source>
</evidence>
<dbReference type="Gene3D" id="3.40.190.10">
    <property type="entry name" value="Periplasmic binding protein-like II"/>
    <property type="match status" value="1"/>
</dbReference>
<feature type="transmembrane region" description="Helical" evidence="9">
    <location>
        <begin position="575"/>
        <end position="595"/>
    </location>
</feature>
<evidence type="ECO:0000256" key="2">
    <source>
        <dbReference type="ARBA" id="ARBA00008685"/>
    </source>
</evidence>
<dbReference type="PANTHER" id="PTHR42643:SF24">
    <property type="entry name" value="IONOTROPIC RECEPTOR 60A"/>
    <property type="match status" value="1"/>
</dbReference>
<dbReference type="InterPro" id="IPR001320">
    <property type="entry name" value="Iontro_rcpt_C"/>
</dbReference>
<evidence type="ECO:0000256" key="7">
    <source>
        <dbReference type="ARBA" id="ARBA00023170"/>
    </source>
</evidence>
<accession>A0A2S2QMS9</accession>
<evidence type="ECO:0000256" key="3">
    <source>
        <dbReference type="ARBA" id="ARBA00022475"/>
    </source>
</evidence>
<proteinExistence type="inferred from homology"/>
<evidence type="ECO:0000256" key="10">
    <source>
        <dbReference type="SAM" id="SignalP"/>
    </source>
</evidence>
<keyword evidence="10" id="KW-0732">Signal</keyword>
<protein>
    <submittedName>
        <fullName evidence="12">Glutamate receptor, ionotropic kainate 4</fullName>
    </submittedName>
    <submittedName>
        <fullName evidence="14">Uncharacterized protein LOC112681863</fullName>
    </submittedName>
</protein>
<keyword evidence="4 9" id="KW-0812">Transmembrane</keyword>
<gene>
    <name evidence="12" type="primary">Grik4</name>
    <name evidence="14" type="synonym">LOC112681863</name>
    <name evidence="12" type="ORF">g.12576</name>
</gene>
<evidence type="ECO:0000256" key="5">
    <source>
        <dbReference type="ARBA" id="ARBA00022989"/>
    </source>
</evidence>
<feature type="domain" description="Ionotropic glutamate receptor C-terminal" evidence="11">
    <location>
        <begin position="338"/>
        <end position="586"/>
    </location>
</feature>
<keyword evidence="13" id="KW-1185">Reference proteome</keyword>
<evidence type="ECO:0000256" key="4">
    <source>
        <dbReference type="ARBA" id="ARBA00022692"/>
    </source>
</evidence>
<dbReference type="AlphaFoldDB" id="A0A2S2QMS9"/>
<dbReference type="InterPro" id="IPR052192">
    <property type="entry name" value="Insect_Ionotropic_Sensory_Rcpt"/>
</dbReference>
<dbReference type="OrthoDB" id="6506757at2759"/>
<dbReference type="Gene3D" id="1.10.287.70">
    <property type="match status" value="1"/>
</dbReference>
<dbReference type="RefSeq" id="XP_025407973.1">
    <property type="nucleotide sequence ID" value="XM_025552188.1"/>
</dbReference>
<keyword evidence="6 9" id="KW-0472">Membrane</keyword>
<evidence type="ECO:0000313" key="14">
    <source>
        <dbReference type="RefSeq" id="XP_025407973.1"/>
    </source>
</evidence>
<feature type="transmembrane region" description="Helical" evidence="9">
    <location>
        <begin position="400"/>
        <end position="423"/>
    </location>
</feature>
<evidence type="ECO:0000259" key="11">
    <source>
        <dbReference type="Pfam" id="PF00060"/>
    </source>
</evidence>
<keyword evidence="3" id="KW-1003">Cell membrane</keyword>
<reference evidence="12" key="1">
    <citation type="submission" date="2018-04" db="EMBL/GenBank/DDBJ databases">
        <title>Transcriptome assembly of Sipha flava.</title>
        <authorList>
            <person name="Scully E.D."/>
            <person name="Geib S.M."/>
            <person name="Palmer N.A."/>
            <person name="Koch K."/>
            <person name="Bradshaw J."/>
            <person name="Heng-Moss T."/>
            <person name="Sarath G."/>
        </authorList>
    </citation>
    <scope>NUCLEOTIDE SEQUENCE</scope>
</reference>
<dbReference type="SUPFAM" id="SSF53850">
    <property type="entry name" value="Periplasmic binding protein-like II"/>
    <property type="match status" value="1"/>
</dbReference>
<feature type="transmembrane region" description="Helical" evidence="9">
    <location>
        <begin position="339"/>
        <end position="361"/>
    </location>
</feature>
<dbReference type="GO" id="GO:0005886">
    <property type="term" value="C:plasma membrane"/>
    <property type="evidence" value="ECO:0007669"/>
    <property type="project" value="UniProtKB-SubCell"/>
</dbReference>
<evidence type="ECO:0000256" key="8">
    <source>
        <dbReference type="ARBA" id="ARBA00023180"/>
    </source>
</evidence>
<reference evidence="14" key="2">
    <citation type="submission" date="2025-04" db="UniProtKB">
        <authorList>
            <consortium name="RefSeq"/>
        </authorList>
    </citation>
    <scope>IDENTIFICATION</scope>
</reference>
<evidence type="ECO:0000256" key="6">
    <source>
        <dbReference type="ARBA" id="ARBA00023136"/>
    </source>
</evidence>
<dbReference type="Pfam" id="PF00060">
    <property type="entry name" value="Lig_chan"/>
    <property type="match status" value="1"/>
</dbReference>